<reference evidence="9 10" key="1">
    <citation type="submission" date="2019-07" db="EMBL/GenBank/DDBJ databases">
        <title>Whole genome shotgun sequence of Empedobacter brevis NBRC 14943.</title>
        <authorList>
            <person name="Hosoyama A."/>
            <person name="Uohara A."/>
            <person name="Ohji S."/>
            <person name="Ichikawa N."/>
        </authorList>
    </citation>
    <scope>NUCLEOTIDE SEQUENCE [LARGE SCALE GENOMIC DNA]</scope>
    <source>
        <strain evidence="9 10">NBRC 14943</strain>
    </source>
</reference>
<organism evidence="9 10">
    <name type="scientific">Empedobacter brevis NBRC 14943 = ATCC 43319</name>
    <dbReference type="NCBI Taxonomy" id="1218108"/>
    <lineage>
        <taxon>Bacteria</taxon>
        <taxon>Pseudomonadati</taxon>
        <taxon>Bacteroidota</taxon>
        <taxon>Flavobacteriia</taxon>
        <taxon>Flavobacteriales</taxon>
        <taxon>Weeksellaceae</taxon>
        <taxon>Empedobacter</taxon>
    </lineage>
</organism>
<dbReference type="Gene3D" id="1.10.1740.10">
    <property type="match status" value="1"/>
</dbReference>
<dbReference type="AlphaFoldDB" id="A0A511ND16"/>
<keyword evidence="4 6" id="KW-0238">DNA-binding</keyword>
<feature type="domain" description="RNA polymerase sigma factor 70 region 4 type 2" evidence="8">
    <location>
        <begin position="118"/>
        <end position="170"/>
    </location>
</feature>
<dbReference type="InterPro" id="IPR014284">
    <property type="entry name" value="RNA_pol_sigma-70_dom"/>
</dbReference>
<evidence type="ECO:0000256" key="3">
    <source>
        <dbReference type="ARBA" id="ARBA00023082"/>
    </source>
</evidence>
<dbReference type="STRING" id="1218108.GCA_000382425_00495"/>
<dbReference type="NCBIfam" id="TIGR02937">
    <property type="entry name" value="sigma70-ECF"/>
    <property type="match status" value="1"/>
</dbReference>
<dbReference type="InterPro" id="IPR036388">
    <property type="entry name" value="WH-like_DNA-bd_sf"/>
</dbReference>
<keyword evidence="10" id="KW-1185">Reference proteome</keyword>
<dbReference type="GO" id="GO:0016987">
    <property type="term" value="F:sigma factor activity"/>
    <property type="evidence" value="ECO:0007669"/>
    <property type="project" value="UniProtKB-KW"/>
</dbReference>
<dbReference type="Pfam" id="PF08281">
    <property type="entry name" value="Sigma70_r4_2"/>
    <property type="match status" value="1"/>
</dbReference>
<evidence type="ECO:0000256" key="1">
    <source>
        <dbReference type="ARBA" id="ARBA00010641"/>
    </source>
</evidence>
<dbReference type="Gene3D" id="1.10.10.10">
    <property type="entry name" value="Winged helix-like DNA-binding domain superfamily/Winged helix DNA-binding domain"/>
    <property type="match status" value="1"/>
</dbReference>
<evidence type="ECO:0000256" key="2">
    <source>
        <dbReference type="ARBA" id="ARBA00023015"/>
    </source>
</evidence>
<comment type="similarity">
    <text evidence="1 6">Belongs to the sigma-70 factor family. ECF subfamily.</text>
</comment>
<dbReference type="PANTHER" id="PTHR43133:SF51">
    <property type="entry name" value="RNA POLYMERASE SIGMA FACTOR"/>
    <property type="match status" value="1"/>
</dbReference>
<protein>
    <recommendedName>
        <fullName evidence="6">RNA polymerase sigma factor</fullName>
    </recommendedName>
</protein>
<dbReference type="GO" id="GO:0003677">
    <property type="term" value="F:DNA binding"/>
    <property type="evidence" value="ECO:0007669"/>
    <property type="project" value="UniProtKB-KW"/>
</dbReference>
<dbReference type="InterPro" id="IPR013249">
    <property type="entry name" value="RNA_pol_sigma70_r4_t2"/>
</dbReference>
<evidence type="ECO:0000313" key="10">
    <source>
        <dbReference type="Proteomes" id="UP000321245"/>
    </source>
</evidence>
<evidence type="ECO:0000256" key="5">
    <source>
        <dbReference type="ARBA" id="ARBA00023163"/>
    </source>
</evidence>
<dbReference type="InterPro" id="IPR000838">
    <property type="entry name" value="RNA_pol_sigma70_ECF_CS"/>
</dbReference>
<dbReference type="Proteomes" id="UP000321245">
    <property type="component" value="Unassembled WGS sequence"/>
</dbReference>
<dbReference type="InterPro" id="IPR013325">
    <property type="entry name" value="RNA_pol_sigma_r2"/>
</dbReference>
<evidence type="ECO:0000256" key="4">
    <source>
        <dbReference type="ARBA" id="ARBA00023125"/>
    </source>
</evidence>
<dbReference type="EMBL" id="BJXC01000002">
    <property type="protein sequence ID" value="GEM50713.1"/>
    <property type="molecule type" value="Genomic_DNA"/>
</dbReference>
<keyword evidence="2 6" id="KW-0805">Transcription regulation</keyword>
<dbReference type="GO" id="GO:0006352">
    <property type="term" value="P:DNA-templated transcription initiation"/>
    <property type="evidence" value="ECO:0007669"/>
    <property type="project" value="InterPro"/>
</dbReference>
<accession>A0A511ND16</accession>
<sequence>MDNEKTIMAQWVAAYAQKLYNRAFYLLSDQADAEDVVQDVFVAAFEKMDRFRSESAPLTWLMGILHHKVADHYRRKYKHEPQVAVDAFFDENDFWKNPDAVLADWSAFEKSDDETLEEYLERCLEKLPPRWLILVKLTYLQEKKYAEICQETQISKTNYWKILQRSRLQLRACIEQHNIQP</sequence>
<gene>
    <name evidence="9" type="ORF">EB1_05030</name>
</gene>
<dbReference type="SUPFAM" id="SSF88946">
    <property type="entry name" value="Sigma2 domain of RNA polymerase sigma factors"/>
    <property type="match status" value="1"/>
</dbReference>
<name>A0A511ND16_9FLAO</name>
<evidence type="ECO:0000259" key="8">
    <source>
        <dbReference type="Pfam" id="PF08281"/>
    </source>
</evidence>
<dbReference type="InterPro" id="IPR039425">
    <property type="entry name" value="RNA_pol_sigma-70-like"/>
</dbReference>
<evidence type="ECO:0000256" key="6">
    <source>
        <dbReference type="RuleBase" id="RU000716"/>
    </source>
</evidence>
<proteinExistence type="inferred from homology"/>
<feature type="domain" description="RNA polymerase sigma-70 region 2" evidence="7">
    <location>
        <begin position="12"/>
        <end position="76"/>
    </location>
</feature>
<evidence type="ECO:0000313" key="9">
    <source>
        <dbReference type="EMBL" id="GEM50713.1"/>
    </source>
</evidence>
<dbReference type="PROSITE" id="PS01063">
    <property type="entry name" value="SIGMA70_ECF"/>
    <property type="match status" value="1"/>
</dbReference>
<dbReference type="PANTHER" id="PTHR43133">
    <property type="entry name" value="RNA POLYMERASE ECF-TYPE SIGMA FACTO"/>
    <property type="match status" value="1"/>
</dbReference>
<keyword evidence="5 6" id="KW-0804">Transcription</keyword>
<dbReference type="Pfam" id="PF04542">
    <property type="entry name" value="Sigma70_r2"/>
    <property type="match status" value="1"/>
</dbReference>
<comment type="caution">
    <text evidence="9">The sequence shown here is derived from an EMBL/GenBank/DDBJ whole genome shotgun (WGS) entry which is preliminary data.</text>
</comment>
<dbReference type="InterPro" id="IPR013324">
    <property type="entry name" value="RNA_pol_sigma_r3/r4-like"/>
</dbReference>
<dbReference type="InterPro" id="IPR007627">
    <property type="entry name" value="RNA_pol_sigma70_r2"/>
</dbReference>
<evidence type="ECO:0000259" key="7">
    <source>
        <dbReference type="Pfam" id="PF04542"/>
    </source>
</evidence>
<keyword evidence="3 6" id="KW-0731">Sigma factor</keyword>
<dbReference type="SUPFAM" id="SSF88659">
    <property type="entry name" value="Sigma3 and sigma4 domains of RNA polymerase sigma factors"/>
    <property type="match status" value="1"/>
</dbReference>